<gene>
    <name evidence="2" type="ORF">SADUNF_Sadunf09G0074300</name>
</gene>
<name>A0A835MR42_9ROSI</name>
<sequence>MSSQLITSTTMDAWCDLLLFLFCIVIIKFGTSSRVRSHQTQNIINPAIELLSSQYTDLDPSTNTMIFTSLSKLVGVEVAGV</sequence>
<dbReference type="AlphaFoldDB" id="A0A835MR42"/>
<comment type="caution">
    <text evidence="2">The sequence shown here is derived from an EMBL/GenBank/DDBJ whole genome shotgun (WGS) entry which is preliminary data.</text>
</comment>
<evidence type="ECO:0000256" key="1">
    <source>
        <dbReference type="SAM" id="Phobius"/>
    </source>
</evidence>
<keyword evidence="1" id="KW-0472">Membrane</keyword>
<keyword evidence="3" id="KW-1185">Reference proteome</keyword>
<protein>
    <submittedName>
        <fullName evidence="2">Uncharacterized protein</fullName>
    </submittedName>
</protein>
<proteinExistence type="predicted"/>
<dbReference type="Proteomes" id="UP000657918">
    <property type="component" value="Unassembled WGS sequence"/>
</dbReference>
<dbReference type="EMBL" id="JADGMS010000009">
    <property type="protein sequence ID" value="KAF9675832.1"/>
    <property type="molecule type" value="Genomic_DNA"/>
</dbReference>
<reference evidence="2 3" key="1">
    <citation type="submission" date="2020-10" db="EMBL/GenBank/DDBJ databases">
        <title>Plant Genome Project.</title>
        <authorList>
            <person name="Zhang R.-G."/>
        </authorList>
    </citation>
    <scope>NUCLEOTIDE SEQUENCE [LARGE SCALE GENOMIC DNA]</scope>
    <source>
        <strain evidence="2">FAFU-HL-1</strain>
        <tissue evidence="2">Leaf</tissue>
    </source>
</reference>
<organism evidence="2 3">
    <name type="scientific">Salix dunnii</name>
    <dbReference type="NCBI Taxonomy" id="1413687"/>
    <lineage>
        <taxon>Eukaryota</taxon>
        <taxon>Viridiplantae</taxon>
        <taxon>Streptophyta</taxon>
        <taxon>Embryophyta</taxon>
        <taxon>Tracheophyta</taxon>
        <taxon>Spermatophyta</taxon>
        <taxon>Magnoliopsida</taxon>
        <taxon>eudicotyledons</taxon>
        <taxon>Gunneridae</taxon>
        <taxon>Pentapetalae</taxon>
        <taxon>rosids</taxon>
        <taxon>fabids</taxon>
        <taxon>Malpighiales</taxon>
        <taxon>Salicaceae</taxon>
        <taxon>Saliceae</taxon>
        <taxon>Salix</taxon>
    </lineage>
</organism>
<accession>A0A835MR42</accession>
<evidence type="ECO:0000313" key="2">
    <source>
        <dbReference type="EMBL" id="KAF9675832.1"/>
    </source>
</evidence>
<keyword evidence="1" id="KW-1133">Transmembrane helix</keyword>
<evidence type="ECO:0000313" key="3">
    <source>
        <dbReference type="Proteomes" id="UP000657918"/>
    </source>
</evidence>
<keyword evidence="1" id="KW-0812">Transmembrane</keyword>
<feature type="transmembrane region" description="Helical" evidence="1">
    <location>
        <begin position="6"/>
        <end position="27"/>
    </location>
</feature>